<accession>A0A0X1KSE2</accession>
<name>A0A0X1KSE2_9THEM</name>
<organism evidence="2 3">
    <name type="scientific">Pseudothermotoga hypogea DSM 11164 = NBRC 106472</name>
    <dbReference type="NCBI Taxonomy" id="1123384"/>
    <lineage>
        <taxon>Bacteria</taxon>
        <taxon>Thermotogati</taxon>
        <taxon>Thermotogota</taxon>
        <taxon>Thermotogae</taxon>
        <taxon>Thermotogales</taxon>
        <taxon>Thermotogaceae</taxon>
        <taxon>Pseudothermotoga</taxon>
    </lineage>
</organism>
<dbReference type="STRING" id="1123384.AJ81_08375"/>
<dbReference type="RefSeq" id="WP_038059849.1">
    <property type="nucleotide sequence ID" value="NC_022795.1"/>
</dbReference>
<dbReference type="InterPro" id="IPR003768">
    <property type="entry name" value="ScpA"/>
</dbReference>
<evidence type="ECO:0000256" key="1">
    <source>
        <dbReference type="ARBA" id="ARBA00044777"/>
    </source>
</evidence>
<dbReference type="PaxDb" id="1123384-AJ81_08375"/>
<dbReference type="Gene3D" id="6.10.250.2410">
    <property type="match status" value="1"/>
</dbReference>
<dbReference type="EMBL" id="CP007141">
    <property type="protein sequence ID" value="AJC74192.1"/>
    <property type="molecule type" value="Genomic_DNA"/>
</dbReference>
<evidence type="ECO:0000313" key="2">
    <source>
        <dbReference type="EMBL" id="AJC74192.1"/>
    </source>
</evidence>
<evidence type="ECO:0000313" key="3">
    <source>
        <dbReference type="Proteomes" id="UP000077469"/>
    </source>
</evidence>
<dbReference type="PANTHER" id="PTHR33969">
    <property type="entry name" value="SEGREGATION AND CONDENSATION PROTEIN A"/>
    <property type="match status" value="1"/>
</dbReference>
<dbReference type="Pfam" id="PF02616">
    <property type="entry name" value="SMC_ScpA"/>
    <property type="match status" value="1"/>
</dbReference>
<dbReference type="OrthoDB" id="9811016at2"/>
<keyword evidence="3" id="KW-1185">Reference proteome</keyword>
<dbReference type="KEGG" id="phy:AJ81_08375"/>
<dbReference type="PATRIC" id="fig|1123384.7.peg.1679"/>
<reference evidence="2 3" key="1">
    <citation type="submission" date="2014-01" db="EMBL/GenBank/DDBJ databases">
        <title>Genome sequencing of Thermotog hypogea.</title>
        <authorList>
            <person name="Zhang X."/>
            <person name="Alvare G."/>
            <person name="Fristensky B."/>
            <person name="Chen L."/>
            <person name="Suen T."/>
            <person name="Chen Q."/>
            <person name="Ma K."/>
        </authorList>
    </citation>
    <scope>NUCLEOTIDE SEQUENCE [LARGE SCALE GENOMIC DNA]</scope>
    <source>
        <strain evidence="2 3">DSM 11164</strain>
    </source>
</reference>
<dbReference type="Proteomes" id="UP000077469">
    <property type="component" value="Chromosome"/>
</dbReference>
<protein>
    <recommendedName>
        <fullName evidence="1">Segregation and condensation protein A</fullName>
    </recommendedName>
</protein>
<dbReference type="AlphaFoldDB" id="A0A0X1KSE2"/>
<gene>
    <name evidence="2" type="ORF">AJ81_08375</name>
</gene>
<sequence>MELVFRLPQFEGPLDLLLHLAKKRKINVRQIPISQLADEFIEYVERMKKLDLQIASDFFVMASQLMELKSKYLLPSLSDRERQQLKKLEEDIYRRIELYEQVKQLANRLEKDITNFLSRRKVRVTPVPYVQQEKLTKILKALLEEMNIRNSALKLKRLPITVDQVMNEILTELTNGSELEVYEILKKSSSKYELIVRFLAILELIHFRKVELVSRDGTLLVRGYEAFEPQGNG</sequence>
<proteinExistence type="predicted"/>
<dbReference type="PANTHER" id="PTHR33969:SF2">
    <property type="entry name" value="SEGREGATION AND CONDENSATION PROTEIN A"/>
    <property type="match status" value="1"/>
</dbReference>